<evidence type="ECO:0000313" key="1">
    <source>
        <dbReference type="EMBL" id="MDR6243785.1"/>
    </source>
</evidence>
<organism evidence="1 2">
    <name type="scientific">Paenibacillus hunanensis</name>
    <dbReference type="NCBI Taxonomy" id="539262"/>
    <lineage>
        <taxon>Bacteria</taxon>
        <taxon>Bacillati</taxon>
        <taxon>Bacillota</taxon>
        <taxon>Bacilli</taxon>
        <taxon>Bacillales</taxon>
        <taxon>Paenibacillaceae</taxon>
        <taxon>Paenibacillus</taxon>
    </lineage>
</organism>
<evidence type="ECO:0008006" key="3">
    <source>
        <dbReference type="Google" id="ProtNLM"/>
    </source>
</evidence>
<gene>
    <name evidence="1" type="ORF">JOC58_001678</name>
</gene>
<comment type="caution">
    <text evidence="1">The sequence shown here is derived from an EMBL/GenBank/DDBJ whole genome shotgun (WGS) entry which is preliminary data.</text>
</comment>
<keyword evidence="2" id="KW-1185">Reference proteome</keyword>
<dbReference type="EMBL" id="JAVDQH010000005">
    <property type="protein sequence ID" value="MDR6243785.1"/>
    <property type="molecule type" value="Genomic_DNA"/>
</dbReference>
<dbReference type="Pfam" id="PF13030">
    <property type="entry name" value="DUF3891"/>
    <property type="match status" value="1"/>
</dbReference>
<proteinExistence type="predicted"/>
<reference evidence="1 2" key="1">
    <citation type="submission" date="2023-07" db="EMBL/GenBank/DDBJ databases">
        <title>Genomic Encyclopedia of Type Strains, Phase IV (KMG-IV): sequencing the most valuable type-strain genomes for metagenomic binning, comparative biology and taxonomic classification.</title>
        <authorList>
            <person name="Goeker M."/>
        </authorList>
    </citation>
    <scope>NUCLEOTIDE SEQUENCE [LARGE SCALE GENOMIC DNA]</scope>
    <source>
        <strain evidence="1 2">DSM 22170</strain>
    </source>
</reference>
<dbReference type="RefSeq" id="WP_188776978.1">
    <property type="nucleotide sequence ID" value="NZ_BMMB01000008.1"/>
</dbReference>
<accession>A0ABU1IXR3</accession>
<name>A0ABU1IXR3_9BACL</name>
<dbReference type="Proteomes" id="UP001185028">
    <property type="component" value="Unassembled WGS sequence"/>
</dbReference>
<evidence type="ECO:0000313" key="2">
    <source>
        <dbReference type="Proteomes" id="UP001185028"/>
    </source>
</evidence>
<protein>
    <recommendedName>
        <fullName evidence="3">DUF3891 domain-containing protein</fullName>
    </recommendedName>
</protein>
<dbReference type="InterPro" id="IPR024992">
    <property type="entry name" value="DUF3891"/>
</dbReference>
<sequence length="260" mass="30599">MIWREREHSFIMIRQHDHARVSGEFSRSLHAGPTRDEKRWDEVLLGCEQHDRGWIPLDRIPIWNDAKQRPFSFLDFPEPAKLVFYRYGIDQMEEMSPYAAMLASLHYCALISHYGAEDPFCRAFLDEEQERQERIKALTSPGEDELRFHRAVLELCDDLSLYACLNEPGVDKAHELDWWKDGFDVGKKMEAANYETIMPRWLDERYVELDPFPFQQPVEVTIVYREVSKSLIAEQGLAEAYEASEERLQRIVFKGKQPQA</sequence>